<accession>A0A7X8TSG6</accession>
<dbReference type="GO" id="GO:0051287">
    <property type="term" value="F:NAD binding"/>
    <property type="evidence" value="ECO:0007669"/>
    <property type="project" value="InterPro"/>
</dbReference>
<gene>
    <name evidence="4" type="ORF">HGP28_13830</name>
</gene>
<dbReference type="SUPFAM" id="SSF51735">
    <property type="entry name" value="NAD(P)-binding Rossmann-fold domains"/>
    <property type="match status" value="1"/>
</dbReference>
<feature type="domain" description="D-isomer specific 2-hydroxyacid dehydrogenase NAD-binding" evidence="3">
    <location>
        <begin position="100"/>
        <end position="273"/>
    </location>
</feature>
<dbReference type="RefSeq" id="WP_168837065.1">
    <property type="nucleotide sequence ID" value="NZ_JABAIK010000014.1"/>
</dbReference>
<organism evidence="4 5">
    <name type="scientific">Vibrio agarilyticus</name>
    <dbReference type="NCBI Taxonomy" id="2726741"/>
    <lineage>
        <taxon>Bacteria</taxon>
        <taxon>Pseudomonadati</taxon>
        <taxon>Pseudomonadota</taxon>
        <taxon>Gammaproteobacteria</taxon>
        <taxon>Vibrionales</taxon>
        <taxon>Vibrionaceae</taxon>
        <taxon>Vibrio</taxon>
    </lineage>
</organism>
<dbReference type="Gene3D" id="3.40.50.720">
    <property type="entry name" value="NAD(P)-binding Rossmann-like Domain"/>
    <property type="match status" value="2"/>
</dbReference>
<dbReference type="CDD" id="cd05300">
    <property type="entry name" value="2-Hacid_dh_1"/>
    <property type="match status" value="1"/>
</dbReference>
<evidence type="ECO:0000259" key="3">
    <source>
        <dbReference type="Pfam" id="PF02826"/>
    </source>
</evidence>
<dbReference type="InterPro" id="IPR036291">
    <property type="entry name" value="NAD(P)-bd_dom_sf"/>
</dbReference>
<name>A0A7X8TSG6_9VIBR</name>
<keyword evidence="5" id="KW-1185">Reference proteome</keyword>
<protein>
    <submittedName>
        <fullName evidence="4">D-2-hydroxyacid dehydrogenase</fullName>
    </submittedName>
</protein>
<evidence type="ECO:0000256" key="1">
    <source>
        <dbReference type="ARBA" id="ARBA00023002"/>
    </source>
</evidence>
<dbReference type="AlphaFoldDB" id="A0A7X8TSG6"/>
<proteinExistence type="predicted"/>
<dbReference type="PANTHER" id="PTHR43333">
    <property type="entry name" value="2-HACID_DH_C DOMAIN-CONTAINING PROTEIN"/>
    <property type="match status" value="1"/>
</dbReference>
<evidence type="ECO:0000313" key="5">
    <source>
        <dbReference type="Proteomes" id="UP000535589"/>
    </source>
</evidence>
<dbReference type="Proteomes" id="UP000535589">
    <property type="component" value="Unassembled WGS sequence"/>
</dbReference>
<comment type="caution">
    <text evidence="4">The sequence shown here is derived from an EMBL/GenBank/DDBJ whole genome shotgun (WGS) entry which is preliminary data.</text>
</comment>
<keyword evidence="2" id="KW-0520">NAD</keyword>
<sequence>MPHSTHKIFIATDSNSLYRDLFHASALPGLEETQLASEANIILADPPRIAPHLHQFSALAWLQSTYAGVNALLQPNARQDYLLTNVRDIFGPLIAEYVLGYAIAHYRHLPQYAEQQRRGAWLPMPYRSLQGETLLILGTGNIAVQLAHVANAFGLRVLGVNRTGAMAQPHPFAEVFSLSELPQAIGQCQLLVNTLPSTPQTQNVLNRETLKHAQNILLFNVGRGDALNDDDLLAAIAAHSVQHAYLDVFHYEPLETQHPFWSSPSVTLTPHIAAISSPEQVWQQFCDNYQRFCLGAPLKHLIDFARGY</sequence>
<reference evidence="4 5" key="1">
    <citation type="submission" date="2020-04" db="EMBL/GenBank/DDBJ databases">
        <title>Vibrio sp. SM6, a novel species isolated from seawater.</title>
        <authorList>
            <person name="Wang X."/>
        </authorList>
    </citation>
    <scope>NUCLEOTIDE SEQUENCE [LARGE SCALE GENOMIC DNA]</scope>
    <source>
        <strain evidence="4 5">SM6</strain>
    </source>
</reference>
<dbReference type="Pfam" id="PF02826">
    <property type="entry name" value="2-Hacid_dh_C"/>
    <property type="match status" value="1"/>
</dbReference>
<dbReference type="PANTHER" id="PTHR43333:SF1">
    <property type="entry name" value="D-ISOMER SPECIFIC 2-HYDROXYACID DEHYDROGENASE NAD-BINDING DOMAIN-CONTAINING PROTEIN"/>
    <property type="match status" value="1"/>
</dbReference>
<evidence type="ECO:0000313" key="4">
    <source>
        <dbReference type="EMBL" id="NLS13968.1"/>
    </source>
</evidence>
<dbReference type="FunFam" id="3.40.50.720:FF:000363">
    <property type="entry name" value="D-isomer specific 2-hydroxyacid dehydrogenase"/>
    <property type="match status" value="1"/>
</dbReference>
<dbReference type="GO" id="GO:0016491">
    <property type="term" value="F:oxidoreductase activity"/>
    <property type="evidence" value="ECO:0007669"/>
    <property type="project" value="UniProtKB-KW"/>
</dbReference>
<dbReference type="InterPro" id="IPR006140">
    <property type="entry name" value="D-isomer_DH_NAD-bd"/>
</dbReference>
<evidence type="ECO:0000256" key="2">
    <source>
        <dbReference type="ARBA" id="ARBA00023027"/>
    </source>
</evidence>
<keyword evidence="1" id="KW-0560">Oxidoreductase</keyword>
<dbReference type="EMBL" id="JABAIK010000014">
    <property type="protein sequence ID" value="NLS13968.1"/>
    <property type="molecule type" value="Genomic_DNA"/>
</dbReference>